<keyword evidence="8" id="KW-1185">Reference proteome</keyword>
<dbReference type="SUPFAM" id="SSF53300">
    <property type="entry name" value="vWA-like"/>
    <property type="match status" value="2"/>
</dbReference>
<accession>A0A3Q1GER9</accession>
<dbReference type="PRINTS" id="PR00453">
    <property type="entry name" value="VWFADOMAIN"/>
</dbReference>
<dbReference type="Proteomes" id="UP000257200">
    <property type="component" value="Unplaced"/>
</dbReference>
<evidence type="ECO:0000313" key="8">
    <source>
        <dbReference type="Proteomes" id="UP000257200"/>
    </source>
</evidence>
<keyword evidence="4" id="KW-0677">Repeat</keyword>
<evidence type="ECO:0000256" key="2">
    <source>
        <dbReference type="ARBA" id="ARBA00022525"/>
    </source>
</evidence>
<dbReference type="InParanoid" id="A0A3Q1GER9"/>
<protein>
    <recommendedName>
        <fullName evidence="6">VWFA domain-containing protein</fullName>
    </recommendedName>
</protein>
<proteinExistence type="predicted"/>
<dbReference type="PANTHER" id="PTHR24020">
    <property type="entry name" value="COLLAGEN ALPHA"/>
    <property type="match status" value="1"/>
</dbReference>
<dbReference type="AlphaFoldDB" id="A0A3Q1GER9"/>
<keyword evidence="2" id="KW-0964">Secreted</keyword>
<dbReference type="SMART" id="SM00327">
    <property type="entry name" value="VWA"/>
    <property type="match status" value="2"/>
</dbReference>
<reference evidence="7" key="2">
    <citation type="submission" date="2025-09" db="UniProtKB">
        <authorList>
            <consortium name="Ensembl"/>
        </authorList>
    </citation>
    <scope>IDENTIFICATION</scope>
</reference>
<sequence>VKRTISNVADIVFIVDESGSIKEANFQLMRTFLSSIISGLEVGLARVRLGIVTYNEMQTAQLYLNTFQTKTDILQLINFMPYSGGGTNTGAALDFTLKNIFNEKRGSRKGVQKVAVVVTDGKSQDSVVVPAATLRRAGVTVYAVGIKDANEAELREMATSPPEKHVFIVDSFTQLKSLEQTLQKSLCRNIIEDAITSVDSKTDIKEGLENEKYYLYLGFCVIPEYFQFYRWLTIDTPFIECKRANVADIVFIVDESGSIKEANFQLMRTFLSSIISGLEVGLARVRLGIVTYNEMQTAQLYLNTFQTKTDILQLINFMPYSGGGTNTGAALDFTLKNIFNEKRGSRKGVQKVAVVVTDGKSQDSVVVPAATLRRAGVTVYAVGIKDANEAELREMATSPPEKHVFIVDSFTQLKSLEQTLQKSLCRNIIEDAITSVDMQTEKICFRQERDTIFKMAAKTLKLTKLDAKCTNTHKHGESIQRHKLSQN</sequence>
<feature type="domain" description="VWFA" evidence="6">
    <location>
        <begin position="10"/>
        <end position="182"/>
    </location>
</feature>
<dbReference type="InterPro" id="IPR050525">
    <property type="entry name" value="ECM_Assembly_Org"/>
</dbReference>
<evidence type="ECO:0000259" key="6">
    <source>
        <dbReference type="PROSITE" id="PS50234"/>
    </source>
</evidence>
<name>A0A3Q1GER9_9TELE</name>
<dbReference type="PANTHER" id="PTHR24020:SF86">
    <property type="entry name" value="COLLAGEN, TYPE VI, ALPHA 4"/>
    <property type="match status" value="1"/>
</dbReference>
<evidence type="ECO:0000256" key="4">
    <source>
        <dbReference type="ARBA" id="ARBA00022737"/>
    </source>
</evidence>
<evidence type="ECO:0000256" key="1">
    <source>
        <dbReference type="ARBA" id="ARBA00004613"/>
    </source>
</evidence>
<dbReference type="FunFam" id="3.40.50.410:FF:000004">
    <property type="entry name" value="collagen alpha-6(VI) chain"/>
    <property type="match status" value="2"/>
</dbReference>
<feature type="domain" description="VWFA" evidence="6">
    <location>
        <begin position="248"/>
        <end position="420"/>
    </location>
</feature>
<dbReference type="PROSITE" id="PS50234">
    <property type="entry name" value="VWFA"/>
    <property type="match status" value="2"/>
</dbReference>
<organism evidence="7 8">
    <name type="scientific">Acanthochromis polyacanthus</name>
    <name type="common">spiny chromis</name>
    <dbReference type="NCBI Taxonomy" id="80966"/>
    <lineage>
        <taxon>Eukaryota</taxon>
        <taxon>Metazoa</taxon>
        <taxon>Chordata</taxon>
        <taxon>Craniata</taxon>
        <taxon>Vertebrata</taxon>
        <taxon>Euteleostomi</taxon>
        <taxon>Actinopterygii</taxon>
        <taxon>Neopterygii</taxon>
        <taxon>Teleostei</taxon>
        <taxon>Neoteleostei</taxon>
        <taxon>Acanthomorphata</taxon>
        <taxon>Ovalentaria</taxon>
        <taxon>Pomacentridae</taxon>
        <taxon>Acanthochromis</taxon>
    </lineage>
</organism>
<reference evidence="7" key="1">
    <citation type="submission" date="2025-08" db="UniProtKB">
        <authorList>
            <consortium name="Ensembl"/>
        </authorList>
    </citation>
    <scope>IDENTIFICATION</scope>
</reference>
<evidence type="ECO:0000256" key="3">
    <source>
        <dbReference type="ARBA" id="ARBA00022729"/>
    </source>
</evidence>
<comment type="subcellular location">
    <subcellularLocation>
        <location evidence="1">Secreted</location>
    </subcellularLocation>
</comment>
<keyword evidence="3" id="KW-0732">Signal</keyword>
<dbReference type="GO" id="GO:0005576">
    <property type="term" value="C:extracellular region"/>
    <property type="evidence" value="ECO:0007669"/>
    <property type="project" value="UniProtKB-SubCell"/>
</dbReference>
<evidence type="ECO:0000256" key="5">
    <source>
        <dbReference type="ARBA" id="ARBA00023180"/>
    </source>
</evidence>
<dbReference type="Pfam" id="PF00092">
    <property type="entry name" value="VWA"/>
    <property type="match status" value="2"/>
</dbReference>
<dbReference type="Gene3D" id="3.40.50.410">
    <property type="entry name" value="von Willebrand factor, type A domain"/>
    <property type="match status" value="2"/>
</dbReference>
<dbReference type="InterPro" id="IPR002035">
    <property type="entry name" value="VWF_A"/>
</dbReference>
<dbReference type="GeneTree" id="ENSGT00940000155619"/>
<keyword evidence="5" id="KW-0325">Glycoprotein</keyword>
<dbReference type="STRING" id="80966.ENSAPOP00000027814"/>
<dbReference type="InterPro" id="IPR036465">
    <property type="entry name" value="vWFA_dom_sf"/>
</dbReference>
<dbReference type="Ensembl" id="ENSAPOT00000000245.1">
    <property type="protein sequence ID" value="ENSAPOP00000027814.1"/>
    <property type="gene ID" value="ENSAPOG00000012622.1"/>
</dbReference>
<evidence type="ECO:0000313" key="7">
    <source>
        <dbReference type="Ensembl" id="ENSAPOP00000027814.1"/>
    </source>
</evidence>